<dbReference type="RefSeq" id="WP_222978434.1">
    <property type="nucleotide sequence ID" value="NZ_JAINVZ010000009.1"/>
</dbReference>
<evidence type="ECO:0000313" key="4">
    <source>
        <dbReference type="EMBL" id="MBY8886335.1"/>
    </source>
</evidence>
<dbReference type="PANTHER" id="PTHR43283">
    <property type="entry name" value="BETA-LACTAMASE-RELATED"/>
    <property type="match status" value="1"/>
</dbReference>
<accession>A0ABS7QVG5</accession>
<dbReference type="Proteomes" id="UP001198565">
    <property type="component" value="Unassembled WGS sequence"/>
</dbReference>
<feature type="compositionally biased region" description="Gly residues" evidence="2">
    <location>
        <begin position="8"/>
        <end position="27"/>
    </location>
</feature>
<evidence type="ECO:0000256" key="1">
    <source>
        <dbReference type="ARBA" id="ARBA00022801"/>
    </source>
</evidence>
<dbReference type="Gene3D" id="3.40.710.10">
    <property type="entry name" value="DD-peptidase/beta-lactamase superfamily"/>
    <property type="match status" value="1"/>
</dbReference>
<dbReference type="EMBL" id="JAINVZ010000009">
    <property type="protein sequence ID" value="MBY8886335.1"/>
    <property type="molecule type" value="Genomic_DNA"/>
</dbReference>
<evidence type="ECO:0000313" key="5">
    <source>
        <dbReference type="Proteomes" id="UP001198565"/>
    </source>
</evidence>
<keyword evidence="1" id="KW-0378">Hydrolase</keyword>
<dbReference type="SUPFAM" id="SSF56601">
    <property type="entry name" value="beta-lactamase/transpeptidase-like"/>
    <property type="match status" value="1"/>
</dbReference>
<name>A0ABS7QVG5_9ACTN</name>
<evidence type="ECO:0000256" key="2">
    <source>
        <dbReference type="SAM" id="MobiDB-lite"/>
    </source>
</evidence>
<gene>
    <name evidence="4" type="ORF">K7472_15885</name>
</gene>
<comment type="caution">
    <text evidence="4">The sequence shown here is derived from an EMBL/GenBank/DDBJ whole genome shotgun (WGS) entry which is preliminary data.</text>
</comment>
<dbReference type="InterPro" id="IPR012338">
    <property type="entry name" value="Beta-lactam/transpept-like"/>
</dbReference>
<dbReference type="Pfam" id="PF00144">
    <property type="entry name" value="Beta-lactamase"/>
    <property type="match status" value="1"/>
</dbReference>
<organism evidence="4 5">
    <name type="scientific">Streptantibioticus parmotrematis</name>
    <dbReference type="NCBI Taxonomy" id="2873249"/>
    <lineage>
        <taxon>Bacteria</taxon>
        <taxon>Bacillati</taxon>
        <taxon>Actinomycetota</taxon>
        <taxon>Actinomycetes</taxon>
        <taxon>Kitasatosporales</taxon>
        <taxon>Streptomycetaceae</taxon>
        <taxon>Streptantibioticus</taxon>
    </lineage>
</organism>
<dbReference type="PANTHER" id="PTHR43283:SF11">
    <property type="entry name" value="BETA-LACTAMASE-RELATED DOMAIN-CONTAINING PROTEIN"/>
    <property type="match status" value="1"/>
</dbReference>
<feature type="domain" description="Beta-lactamase-related" evidence="3">
    <location>
        <begin position="103"/>
        <end position="395"/>
    </location>
</feature>
<dbReference type="InterPro" id="IPR050789">
    <property type="entry name" value="Diverse_Enzym_Activities"/>
</dbReference>
<evidence type="ECO:0000259" key="3">
    <source>
        <dbReference type="Pfam" id="PF00144"/>
    </source>
</evidence>
<dbReference type="InterPro" id="IPR001466">
    <property type="entry name" value="Beta-lactam-related"/>
</dbReference>
<protein>
    <submittedName>
        <fullName evidence="4">Beta-lactamase family protein</fullName>
    </submittedName>
</protein>
<reference evidence="4 5" key="1">
    <citation type="submission" date="2021-08" db="EMBL/GenBank/DDBJ databases">
        <title>Streptomyces sp. PTM05 isolated from lichen.</title>
        <authorList>
            <person name="Somphong A."/>
            <person name="Phongsopitanun W."/>
            <person name="Tanasupawat S."/>
        </authorList>
    </citation>
    <scope>NUCLEOTIDE SEQUENCE [LARGE SCALE GENOMIC DNA]</scope>
    <source>
        <strain evidence="4 5">Ptm05</strain>
    </source>
</reference>
<proteinExistence type="predicted"/>
<keyword evidence="5" id="KW-1185">Reference proteome</keyword>
<feature type="region of interest" description="Disordered" evidence="2">
    <location>
        <begin position="1"/>
        <end position="33"/>
    </location>
</feature>
<sequence length="414" mass="44096">MRTREDGPGTGAGDDGAAGEGLAGGGPAQETPGAGALARLVRGDLADAVAVPPPSGTERAHPWCSGAVALAGRGDDLLCREAAGWALRYASYDETTDRGVELPRERWLPARPDTVFDLASLTKLFTAIAVMREAERGTLELDAPVARHLPEFGAHRKQDVTVRQLLAHTSGLRSELAFWAEPTARARRELLWHEEPLTAPGTAYLYSDLNFLAAQFLLERVTGRPLDTLVRDGITGPLGMRDTRFAPPSAWLPRIAATEDQRGPWGRLERGTVHGTAHDENAFAFGGVAGHAGLFATAADLGRLCAALLDGGRGVLRPESVAEMFADHGVPGRPHGLGFDLGQPWLTGGLSGPRTVSHTGFTGTSLVIDPVSGVYVILLANAVHPVRTWRRGNAPRLAVADRLAGWVKSWQRLS</sequence>